<dbReference type="CTD" id="80705"/>
<dbReference type="KEGG" id="pvt:110085417"/>
<dbReference type="PANTHER" id="PTHR20544:SF2">
    <property type="entry name" value="TESTIS SPECIFIC 10"/>
    <property type="match status" value="1"/>
</dbReference>
<evidence type="ECO:0000313" key="10">
    <source>
        <dbReference type="RefSeq" id="XP_072850579.1"/>
    </source>
</evidence>
<name>A0A6J0UKK7_9SAUR</name>
<evidence type="ECO:0000256" key="1">
    <source>
        <dbReference type="ARBA" id="ARBA00004114"/>
    </source>
</evidence>
<organism evidence="7 8">
    <name type="scientific">Pogona vitticeps</name>
    <name type="common">central bearded dragon</name>
    <dbReference type="NCBI Taxonomy" id="103695"/>
    <lineage>
        <taxon>Eukaryota</taxon>
        <taxon>Metazoa</taxon>
        <taxon>Chordata</taxon>
        <taxon>Craniata</taxon>
        <taxon>Vertebrata</taxon>
        <taxon>Euteleostomi</taxon>
        <taxon>Lepidosauria</taxon>
        <taxon>Squamata</taxon>
        <taxon>Bifurcata</taxon>
        <taxon>Unidentata</taxon>
        <taxon>Episquamata</taxon>
        <taxon>Toxicofera</taxon>
        <taxon>Iguania</taxon>
        <taxon>Acrodonta</taxon>
        <taxon>Agamidae</taxon>
        <taxon>Amphibolurinae</taxon>
        <taxon>Pogona</taxon>
    </lineage>
</organism>
<evidence type="ECO:0000256" key="4">
    <source>
        <dbReference type="ARBA" id="ARBA00038123"/>
    </source>
</evidence>
<keyword evidence="5" id="KW-0175">Coiled coil</keyword>
<evidence type="ECO:0000256" key="5">
    <source>
        <dbReference type="SAM" id="Coils"/>
    </source>
</evidence>
<protein>
    <submittedName>
        <fullName evidence="8 9">Testis-specific gene 10 protein</fullName>
    </submittedName>
</protein>
<proteinExistence type="inferred from homology"/>
<dbReference type="InterPro" id="IPR051877">
    <property type="entry name" value="Centriole_BasalBody_StrucProt"/>
</dbReference>
<dbReference type="PANTHER" id="PTHR20544">
    <property type="entry name" value="CENTROSOMAL PROTEIN CEP135"/>
    <property type="match status" value="1"/>
</dbReference>
<dbReference type="SUPFAM" id="SSF57997">
    <property type="entry name" value="Tropomyosin"/>
    <property type="match status" value="1"/>
</dbReference>
<feature type="coiled-coil region" evidence="5">
    <location>
        <begin position="489"/>
        <end position="677"/>
    </location>
</feature>
<evidence type="ECO:0000313" key="8">
    <source>
        <dbReference type="RefSeq" id="XP_020661246.2"/>
    </source>
</evidence>
<sequence length="737" mass="86505">MDTEKTQERQSSRHHNVIKTIEDERDYYKTEAQHWKMLHKTSLSPKHKPSCSVSKASSPLQRSNSDPEFLQILREREEYKAILEKNERHLAEMQGNIKVLTAERDKIICLYDQAQEEISRLRNEAIRIPKASKTVLTAQAVLRRVETERDAAITDFRRMATERDSLRERLKIAQDTAFNEKAHLEQRIEELELNVQSLDNERLEQISKMSLMKETIESIEREMKILARRAVDSESELNRQKACNASLSKLNEKTEHSLAESQRHLSKKKYELQLVQEKIMCLDEKIENLSKQNLTQKEDICALSETIAELESEKESLQDLLEEKTEKTVNLEESLVIKEKTISDLKSMLSDAEHSSRHSTEALRRCELDVSRLHQLLDDSNNELTHMQRNKEALIQENERLQNQLHSFKQENQILHQKLNKCQNELNDMKLKTEDFHTDIITLKTMLNSKEKENQGLLEKYHWASEQAERWETKFHQIETDCNSVRLDLLNLDSECRRLKERTESLEIEVGQHLASEKTYKSQISTLGKSLMKMEEELQKVELEKVSVLTDLTSTRELCIKLDTSKELLTRQLNNTVQEKEQLQNEWESSRSEVELLRKQLTNERISIKNLETLLSSNREKEFQSQIINQEKDSEIQLLKEQLSMAEEKIAIQNRDYSHLKNTITQLESELDITKRQLGTERFERERAVHELRRQSLAASYHLTSTIRSSSPERSRHWSPNRSLERSLEGDCALKDF</sequence>
<feature type="coiled-coil region" evidence="5">
    <location>
        <begin position="174"/>
        <end position="236"/>
    </location>
</feature>
<feature type="coiled-coil region" evidence="5">
    <location>
        <begin position="272"/>
        <end position="334"/>
    </location>
</feature>
<dbReference type="GeneID" id="110085417"/>
<dbReference type="RefSeq" id="XP_020661246.2">
    <property type="nucleotide sequence ID" value="XM_020805587.2"/>
</dbReference>
<dbReference type="Proteomes" id="UP001652642">
    <property type="component" value="Chromosome 3"/>
</dbReference>
<dbReference type="RefSeq" id="XP_072850578.1">
    <property type="nucleotide sequence ID" value="XM_072994477.1"/>
</dbReference>
<keyword evidence="3" id="KW-0206">Cytoskeleton</keyword>
<dbReference type="Gene3D" id="6.10.250.3110">
    <property type="match status" value="1"/>
</dbReference>
<dbReference type="AlphaFoldDB" id="A0A6J0UKK7"/>
<keyword evidence="2" id="KW-0963">Cytoplasm</keyword>
<feature type="coiled-coil region" evidence="5">
    <location>
        <begin position="370"/>
        <end position="432"/>
    </location>
</feature>
<evidence type="ECO:0000313" key="9">
    <source>
        <dbReference type="RefSeq" id="XP_072850578.1"/>
    </source>
</evidence>
<dbReference type="RefSeq" id="XP_072850579.1">
    <property type="nucleotide sequence ID" value="XM_072994478.1"/>
</dbReference>
<comment type="similarity">
    <text evidence="4">Belongs to the CEP135/TSGA10 family.</text>
</comment>
<evidence type="ECO:0000256" key="2">
    <source>
        <dbReference type="ARBA" id="ARBA00022490"/>
    </source>
</evidence>
<reference evidence="8 9" key="1">
    <citation type="submission" date="2025-05" db="UniProtKB">
        <authorList>
            <consortium name="RefSeq"/>
        </authorList>
    </citation>
    <scope>IDENTIFICATION</scope>
</reference>
<dbReference type="InParanoid" id="A0A6J0UKK7"/>
<feature type="compositionally biased region" description="Polar residues" evidence="6">
    <location>
        <begin position="51"/>
        <end position="66"/>
    </location>
</feature>
<gene>
    <name evidence="8 9 10" type="primary">TSGA10</name>
</gene>
<evidence type="ECO:0000313" key="7">
    <source>
        <dbReference type="Proteomes" id="UP001652642"/>
    </source>
</evidence>
<dbReference type="OrthoDB" id="10254663at2759"/>
<comment type="subcellular location">
    <subcellularLocation>
        <location evidence="1">Cytoplasm</location>
        <location evidence="1">Cytoskeleton</location>
        <location evidence="1">Microtubule organizing center</location>
        <location evidence="1">Centrosome</location>
        <location evidence="1">Centriole</location>
    </subcellularLocation>
</comment>
<evidence type="ECO:0000256" key="3">
    <source>
        <dbReference type="ARBA" id="ARBA00023212"/>
    </source>
</evidence>
<accession>A0A6J0UKK7</accession>
<evidence type="ECO:0000256" key="6">
    <source>
        <dbReference type="SAM" id="MobiDB-lite"/>
    </source>
</evidence>
<keyword evidence="7" id="KW-1185">Reference proteome</keyword>
<feature type="region of interest" description="Disordered" evidence="6">
    <location>
        <begin position="40"/>
        <end position="67"/>
    </location>
</feature>
<feature type="coiled-coil region" evidence="5">
    <location>
        <begin position="76"/>
        <end position="124"/>
    </location>
</feature>
<dbReference type="GO" id="GO:0005814">
    <property type="term" value="C:centriole"/>
    <property type="evidence" value="ECO:0007669"/>
    <property type="project" value="UniProtKB-SubCell"/>
</dbReference>